<comment type="similarity">
    <text evidence="10">Belongs to the CEP41 family.</text>
</comment>
<dbReference type="PANTHER" id="PTHR44390">
    <property type="entry name" value="CENTROSOMAL PROTEIN OF 41 KDA"/>
    <property type="match status" value="1"/>
</dbReference>
<dbReference type="Pfam" id="PF00581">
    <property type="entry name" value="Rhodanese"/>
    <property type="match status" value="1"/>
</dbReference>
<evidence type="ECO:0000313" key="13">
    <source>
        <dbReference type="EMBL" id="CAK8689327.1"/>
    </source>
</evidence>
<protein>
    <recommendedName>
        <fullName evidence="12">Rhodanese domain-containing protein</fullName>
    </recommendedName>
</protein>
<feature type="compositionally biased region" description="Polar residues" evidence="11">
    <location>
        <begin position="320"/>
        <end position="346"/>
    </location>
</feature>
<evidence type="ECO:0000313" key="14">
    <source>
        <dbReference type="Proteomes" id="UP001642483"/>
    </source>
</evidence>
<dbReference type="InterPro" id="IPR036873">
    <property type="entry name" value="Rhodanese-like_dom_sf"/>
</dbReference>
<evidence type="ECO:0000259" key="12">
    <source>
        <dbReference type="PROSITE" id="PS50206"/>
    </source>
</evidence>
<dbReference type="Gene3D" id="3.40.250.10">
    <property type="entry name" value="Rhodanese-like domain"/>
    <property type="match status" value="1"/>
</dbReference>
<evidence type="ECO:0000256" key="6">
    <source>
        <dbReference type="ARBA" id="ARBA00022927"/>
    </source>
</evidence>
<keyword evidence="6" id="KW-0653">Protein transport</keyword>
<keyword evidence="14" id="KW-1185">Reference proteome</keyword>
<evidence type="ECO:0000256" key="10">
    <source>
        <dbReference type="ARBA" id="ARBA00038465"/>
    </source>
</evidence>
<gene>
    <name evidence="13" type="ORF">CVLEPA_LOCUS21346</name>
</gene>
<dbReference type="InterPro" id="IPR051889">
    <property type="entry name" value="CEP41"/>
</dbReference>
<dbReference type="SUPFAM" id="SSF52821">
    <property type="entry name" value="Rhodanese/Cell cycle control phosphatase"/>
    <property type="match status" value="1"/>
</dbReference>
<keyword evidence="9" id="KW-0966">Cell projection</keyword>
<keyword evidence="8" id="KW-0206">Cytoskeleton</keyword>
<evidence type="ECO:0000256" key="5">
    <source>
        <dbReference type="ARBA" id="ARBA00022794"/>
    </source>
</evidence>
<evidence type="ECO:0000256" key="4">
    <source>
        <dbReference type="ARBA" id="ARBA00022490"/>
    </source>
</evidence>
<keyword evidence="3" id="KW-0813">Transport</keyword>
<evidence type="ECO:0000256" key="3">
    <source>
        <dbReference type="ARBA" id="ARBA00022448"/>
    </source>
</evidence>
<reference evidence="13 14" key="1">
    <citation type="submission" date="2024-02" db="EMBL/GenBank/DDBJ databases">
        <authorList>
            <person name="Daric V."/>
            <person name="Darras S."/>
        </authorList>
    </citation>
    <scope>NUCLEOTIDE SEQUENCE [LARGE SCALE GENOMIC DNA]</scope>
</reference>
<feature type="region of interest" description="Disordered" evidence="11">
    <location>
        <begin position="320"/>
        <end position="352"/>
    </location>
</feature>
<dbReference type="PROSITE" id="PS50206">
    <property type="entry name" value="RHODANESE_3"/>
    <property type="match status" value="1"/>
</dbReference>
<keyword evidence="4" id="KW-0963">Cytoplasm</keyword>
<organism evidence="13 14">
    <name type="scientific">Clavelina lepadiformis</name>
    <name type="common">Light-bulb sea squirt</name>
    <name type="synonym">Ascidia lepadiformis</name>
    <dbReference type="NCBI Taxonomy" id="159417"/>
    <lineage>
        <taxon>Eukaryota</taxon>
        <taxon>Metazoa</taxon>
        <taxon>Chordata</taxon>
        <taxon>Tunicata</taxon>
        <taxon>Ascidiacea</taxon>
        <taxon>Aplousobranchia</taxon>
        <taxon>Clavelinidae</taxon>
        <taxon>Clavelina</taxon>
    </lineage>
</organism>
<evidence type="ECO:0000256" key="9">
    <source>
        <dbReference type="ARBA" id="ARBA00023273"/>
    </source>
</evidence>
<evidence type="ECO:0000256" key="11">
    <source>
        <dbReference type="SAM" id="MobiDB-lite"/>
    </source>
</evidence>
<feature type="compositionally biased region" description="Basic and acidic residues" evidence="11">
    <location>
        <begin position="105"/>
        <end position="122"/>
    </location>
</feature>
<proteinExistence type="inferred from homology"/>
<comment type="caution">
    <text evidence="13">The sequence shown here is derived from an EMBL/GenBank/DDBJ whole genome shotgun (WGS) entry which is preliminary data.</text>
</comment>
<evidence type="ECO:0000256" key="1">
    <source>
        <dbReference type="ARBA" id="ARBA00004120"/>
    </source>
</evidence>
<evidence type="ECO:0000256" key="7">
    <source>
        <dbReference type="ARBA" id="ARBA00023069"/>
    </source>
</evidence>
<dbReference type="CDD" id="cd00158">
    <property type="entry name" value="RHOD"/>
    <property type="match status" value="1"/>
</dbReference>
<dbReference type="PANTHER" id="PTHR44390:SF1">
    <property type="entry name" value="CENTROSOMAL PROTEIN OF 41 KDA"/>
    <property type="match status" value="1"/>
</dbReference>
<sequence length="352" mass="39696">MSHHNRGMIGDSKILQRKIPARTTRYNDIRPRVDTGSSMTRYQKRIEDMQTNYRFKKDELFRRLKSTTLAQLILQVANVSMQEEDASISDLASAQSQATTASLNGDDRGSIPDTRNGLHDDMELSSPRSSLQSVIRGMGEVDVIDKNKPRDFRPETPFLEKPYPDCPYILLDVRDQYEFEACHIVGAKNFPIAMLSRTMNNFTKEILEYKNVVGRIIILYDEDERLATVAATTMVERGFDNIFILSGGLKVLGQKFPDGIVTGTYPVNCCIAASTRKSRDYQQSASLGLPADPRKLRFSSEDLDKINHYLDESLVPQDTGSRLSRLTNTSRHTNTSKASSVATGISSRRAWR</sequence>
<comment type="subcellular location">
    <subcellularLocation>
        <location evidence="1">Cytoplasm</location>
        <location evidence="1">Cytoskeleton</location>
        <location evidence="1">Cilium basal body</location>
    </subcellularLocation>
    <subcellularLocation>
        <location evidence="2">Cytoplasm</location>
        <location evidence="2">Cytoskeleton</location>
        <location evidence="2">Microtubule organizing center</location>
        <location evidence="2">Centrosome</location>
    </subcellularLocation>
</comment>
<evidence type="ECO:0000256" key="2">
    <source>
        <dbReference type="ARBA" id="ARBA00004300"/>
    </source>
</evidence>
<keyword evidence="5" id="KW-0970">Cilium biogenesis/degradation</keyword>
<keyword evidence="7" id="KW-0969">Cilium</keyword>
<evidence type="ECO:0000256" key="8">
    <source>
        <dbReference type="ARBA" id="ARBA00023212"/>
    </source>
</evidence>
<dbReference type="EMBL" id="CAWYQH010000108">
    <property type="protein sequence ID" value="CAK8689327.1"/>
    <property type="molecule type" value="Genomic_DNA"/>
</dbReference>
<dbReference type="InterPro" id="IPR001763">
    <property type="entry name" value="Rhodanese-like_dom"/>
</dbReference>
<dbReference type="Proteomes" id="UP001642483">
    <property type="component" value="Unassembled WGS sequence"/>
</dbReference>
<dbReference type="SMART" id="SM00450">
    <property type="entry name" value="RHOD"/>
    <property type="match status" value="1"/>
</dbReference>
<accession>A0ABP0GC40</accession>
<feature type="domain" description="Rhodanese" evidence="12">
    <location>
        <begin position="164"/>
        <end position="261"/>
    </location>
</feature>
<name>A0ABP0GC40_CLALP</name>
<feature type="region of interest" description="Disordered" evidence="11">
    <location>
        <begin position="98"/>
        <end position="129"/>
    </location>
</feature>